<evidence type="ECO:0000256" key="1">
    <source>
        <dbReference type="ARBA" id="ARBA00000085"/>
    </source>
</evidence>
<feature type="transmembrane region" description="Helical" evidence="14">
    <location>
        <begin position="354"/>
        <end position="373"/>
    </location>
</feature>
<reference evidence="16 17" key="1">
    <citation type="journal article" date="2016" name="PLoS ONE">
        <title>Plasmid Characterization and Chromosome Analysis of Two netF+ Clostridium perfringens Isolates Associated with Foal and Canine Necrotizing Enteritis.</title>
        <authorList>
            <person name="Mehdizadeh Gohari I."/>
            <person name="Kropinski A.M."/>
            <person name="Weese S.J."/>
            <person name="Parreira V.R."/>
            <person name="Whitehead A.E."/>
            <person name="Boerlin P."/>
            <person name="Prescott J.F."/>
        </authorList>
    </citation>
    <scope>NUCLEOTIDE SEQUENCE [LARGE SCALE GENOMIC DNA]</scope>
    <source>
        <strain evidence="16 17">JP838</strain>
    </source>
</reference>
<feature type="transmembrane region" description="Helical" evidence="14">
    <location>
        <begin position="314"/>
        <end position="334"/>
    </location>
</feature>
<dbReference type="PROSITE" id="PS50109">
    <property type="entry name" value="HIS_KIN"/>
    <property type="match status" value="1"/>
</dbReference>
<evidence type="ECO:0000313" key="16">
    <source>
        <dbReference type="EMBL" id="AMN34680.1"/>
    </source>
</evidence>
<keyword evidence="8" id="KW-0547">Nucleotide-binding</keyword>
<evidence type="ECO:0000256" key="3">
    <source>
        <dbReference type="ARBA" id="ARBA00012438"/>
    </source>
</evidence>
<gene>
    <name evidence="16" type="ORF">JFP838_02555</name>
</gene>
<keyword evidence="10" id="KW-0067">ATP-binding</keyword>
<dbReference type="InterPro" id="IPR050398">
    <property type="entry name" value="HssS/ArlS-like"/>
</dbReference>
<dbReference type="OrthoDB" id="9792991at2"/>
<dbReference type="EMBL" id="CP010994">
    <property type="protein sequence ID" value="AMN34680.1"/>
    <property type="molecule type" value="Genomic_DNA"/>
</dbReference>
<organism evidence="16 17">
    <name type="scientific">Clostridium perfringens</name>
    <dbReference type="NCBI Taxonomy" id="1502"/>
    <lineage>
        <taxon>Bacteria</taxon>
        <taxon>Bacillati</taxon>
        <taxon>Bacillota</taxon>
        <taxon>Clostridia</taxon>
        <taxon>Eubacteriales</taxon>
        <taxon>Clostridiaceae</taxon>
        <taxon>Clostridium</taxon>
    </lineage>
</organism>
<feature type="transmembrane region" description="Helical" evidence="14">
    <location>
        <begin position="426"/>
        <end position="459"/>
    </location>
</feature>
<evidence type="ECO:0000256" key="14">
    <source>
        <dbReference type="SAM" id="Phobius"/>
    </source>
</evidence>
<dbReference type="PANTHER" id="PTHR45528:SF1">
    <property type="entry name" value="SENSOR HISTIDINE KINASE CPXA"/>
    <property type="match status" value="1"/>
</dbReference>
<dbReference type="SUPFAM" id="SSF47384">
    <property type="entry name" value="Homodimeric domain of signal transducing histidine kinase"/>
    <property type="match status" value="1"/>
</dbReference>
<dbReference type="SMART" id="SM00388">
    <property type="entry name" value="HisKA"/>
    <property type="match status" value="1"/>
</dbReference>
<evidence type="ECO:0000256" key="9">
    <source>
        <dbReference type="ARBA" id="ARBA00022777"/>
    </source>
</evidence>
<evidence type="ECO:0000256" key="12">
    <source>
        <dbReference type="ARBA" id="ARBA00023012"/>
    </source>
</evidence>
<keyword evidence="6" id="KW-0808">Transferase</keyword>
<comment type="subcellular location">
    <subcellularLocation>
        <location evidence="2">Cell membrane</location>
        <topology evidence="2">Multi-pass membrane protein</topology>
    </subcellularLocation>
</comment>
<evidence type="ECO:0000256" key="2">
    <source>
        <dbReference type="ARBA" id="ARBA00004651"/>
    </source>
</evidence>
<dbReference type="PATRIC" id="fig|1502.177.peg.495"/>
<evidence type="ECO:0000313" key="17">
    <source>
        <dbReference type="Proteomes" id="UP000070260"/>
    </source>
</evidence>
<dbReference type="EC" id="2.7.13.3" evidence="3"/>
<dbReference type="InterPro" id="IPR036097">
    <property type="entry name" value="HisK_dim/P_sf"/>
</dbReference>
<keyword evidence="5" id="KW-0597">Phosphoprotein</keyword>
<keyword evidence="11 14" id="KW-1133">Transmembrane helix</keyword>
<keyword evidence="13 14" id="KW-0472">Membrane</keyword>
<evidence type="ECO:0000259" key="15">
    <source>
        <dbReference type="PROSITE" id="PS50109"/>
    </source>
</evidence>
<evidence type="ECO:0000256" key="5">
    <source>
        <dbReference type="ARBA" id="ARBA00022553"/>
    </source>
</evidence>
<dbReference type="Pfam" id="PF00512">
    <property type="entry name" value="HisKA"/>
    <property type="match status" value="1"/>
</dbReference>
<evidence type="ECO:0000256" key="7">
    <source>
        <dbReference type="ARBA" id="ARBA00022692"/>
    </source>
</evidence>
<dbReference type="GO" id="GO:0005886">
    <property type="term" value="C:plasma membrane"/>
    <property type="evidence" value="ECO:0007669"/>
    <property type="project" value="UniProtKB-SubCell"/>
</dbReference>
<dbReference type="PANTHER" id="PTHR45528">
    <property type="entry name" value="SENSOR HISTIDINE KINASE CPXA"/>
    <property type="match status" value="1"/>
</dbReference>
<keyword evidence="4" id="KW-1003">Cell membrane</keyword>
<evidence type="ECO:0000256" key="13">
    <source>
        <dbReference type="ARBA" id="ARBA00023136"/>
    </source>
</evidence>
<sequence>MAIKSKSNKENLQPNKENRTNKTNWILTIITLTLIGIISVCLLLSYPIMKKNVPNYITNYSVFGNYDFKEKIIDVSYGIYYDYLEKKAEENEKAINPMEDFFNLKKENRYEYGQDYEYKLNEDKASLNEYVNYLINELHDLGNLRVYAMDENGNTVYETKEDQSWLLEALAKNSYMEKDDLKNYYRFYVVLKYDDRGKLSIEGWYGENEYKARQLLNSSRLTSLNNYSFYNEYEAKPIENMTYVYAIPKTLEYHDSLYYNEIYNKTMALSDSSMVFIMIGMAFAFLLALVIPFKYTRNILCFNKFSKIPLEINFIIAAIIMALTFESASLIISPTLQGGLSEALKMTSLPHLDIVTYIINVLYWMVIYGFVFYEVINIKYIFNIGFKNYIRKNVLVYKFKEVIFAILRKLVNYIKGVDLNKKSDKVLLIILVINFFIVSVLCSVWFFGILGLIIYSVLLFHFSRKYINKWKKDYNKILEKTKEISNGNLDSKDDEDCGFFNPMRDELNNIQKGFKAAVEEEVKSQRMKTELISNVSHDLKTPLTSIIAYVDLLKGEEDEEKRKAYLETLERKSQRLKHLIEDLFEVSKATTGNINLNIMDVDISYLMKQVVLELDDKINEAGLDMRLSLPEEKVILPLDGQRTYRVFENLIINVVKYALPNSRVYIDIKNGIENVDVIIKNISADEITFNINEISDRFVRGDKSRNTEGSGLGLAIVKSFVELQGGKFNIEVDGDLFKAIISFKKK</sequence>
<dbReference type="GO" id="GO:0000155">
    <property type="term" value="F:phosphorelay sensor kinase activity"/>
    <property type="evidence" value="ECO:0007669"/>
    <property type="project" value="InterPro"/>
</dbReference>
<proteinExistence type="predicted"/>
<evidence type="ECO:0000256" key="8">
    <source>
        <dbReference type="ARBA" id="ARBA00022741"/>
    </source>
</evidence>
<dbReference type="Pfam" id="PF02518">
    <property type="entry name" value="HATPase_c"/>
    <property type="match status" value="1"/>
</dbReference>
<dbReference type="SUPFAM" id="SSF55874">
    <property type="entry name" value="ATPase domain of HSP90 chaperone/DNA topoisomerase II/histidine kinase"/>
    <property type="match status" value="1"/>
</dbReference>
<dbReference type="RefSeq" id="WP_061426373.1">
    <property type="nucleotide sequence ID" value="NZ_CATNZO010000001.1"/>
</dbReference>
<keyword evidence="12" id="KW-0902">Two-component regulatory system</keyword>
<dbReference type="Proteomes" id="UP000070260">
    <property type="component" value="Chromosome"/>
</dbReference>
<evidence type="ECO:0000256" key="11">
    <source>
        <dbReference type="ARBA" id="ARBA00022989"/>
    </source>
</evidence>
<dbReference type="InterPro" id="IPR003661">
    <property type="entry name" value="HisK_dim/P_dom"/>
</dbReference>
<dbReference type="CDD" id="cd00082">
    <property type="entry name" value="HisKA"/>
    <property type="match status" value="1"/>
</dbReference>
<protein>
    <recommendedName>
        <fullName evidence="3">histidine kinase</fullName>
        <ecNumber evidence="3">2.7.13.3</ecNumber>
    </recommendedName>
</protein>
<feature type="transmembrane region" description="Helical" evidence="14">
    <location>
        <begin position="25"/>
        <end position="49"/>
    </location>
</feature>
<feature type="transmembrane region" description="Helical" evidence="14">
    <location>
        <begin position="394"/>
        <end position="414"/>
    </location>
</feature>
<dbReference type="InterPro" id="IPR036890">
    <property type="entry name" value="HATPase_C_sf"/>
</dbReference>
<feature type="transmembrane region" description="Helical" evidence="14">
    <location>
        <begin position="274"/>
        <end position="293"/>
    </location>
</feature>
<dbReference type="SMART" id="SM00387">
    <property type="entry name" value="HATPase_c"/>
    <property type="match status" value="1"/>
</dbReference>
<dbReference type="InterPro" id="IPR003594">
    <property type="entry name" value="HATPase_dom"/>
</dbReference>
<dbReference type="GO" id="GO:0005524">
    <property type="term" value="F:ATP binding"/>
    <property type="evidence" value="ECO:0007669"/>
    <property type="project" value="UniProtKB-KW"/>
</dbReference>
<keyword evidence="9 16" id="KW-0418">Kinase</keyword>
<dbReference type="AlphaFoldDB" id="A0A127EFE7"/>
<keyword evidence="7 14" id="KW-0812">Transmembrane</keyword>
<feature type="domain" description="Histidine kinase" evidence="15">
    <location>
        <begin position="534"/>
        <end position="731"/>
    </location>
</feature>
<dbReference type="Gene3D" id="3.30.565.10">
    <property type="entry name" value="Histidine kinase-like ATPase, C-terminal domain"/>
    <property type="match status" value="1"/>
</dbReference>
<dbReference type="InterPro" id="IPR005467">
    <property type="entry name" value="His_kinase_dom"/>
</dbReference>
<evidence type="ECO:0000256" key="6">
    <source>
        <dbReference type="ARBA" id="ARBA00022679"/>
    </source>
</evidence>
<dbReference type="Gene3D" id="1.10.287.130">
    <property type="match status" value="1"/>
</dbReference>
<comment type="catalytic activity">
    <reaction evidence="1">
        <text>ATP + protein L-histidine = ADP + protein N-phospho-L-histidine.</text>
        <dbReference type="EC" id="2.7.13.3"/>
    </reaction>
</comment>
<evidence type="ECO:0000256" key="10">
    <source>
        <dbReference type="ARBA" id="ARBA00022840"/>
    </source>
</evidence>
<accession>A0A127EFE7</accession>
<name>A0A127EFE7_CLOPF</name>
<dbReference type="FunFam" id="1.10.287.130:FF:000008">
    <property type="entry name" value="Two-component sensor histidine kinase"/>
    <property type="match status" value="1"/>
</dbReference>
<evidence type="ECO:0000256" key="4">
    <source>
        <dbReference type="ARBA" id="ARBA00022475"/>
    </source>
</evidence>